<name>A0ABN4V3J2_9BACT</name>
<dbReference type="EMBL" id="CP007389">
    <property type="protein sequence ID" value="APT74126.1"/>
    <property type="molecule type" value="Genomic_DNA"/>
</dbReference>
<accession>A0ABN4V3J2</accession>
<dbReference type="InterPro" id="IPR042529">
    <property type="entry name" value="IF_2B-like_C"/>
</dbReference>
<dbReference type="InterPro" id="IPR051501">
    <property type="entry name" value="eIF2B_alpha/beta/delta"/>
</dbReference>
<dbReference type="SUPFAM" id="SSF100950">
    <property type="entry name" value="NagB/RpiA/CoA transferase-like"/>
    <property type="match status" value="1"/>
</dbReference>
<dbReference type="Pfam" id="PF01008">
    <property type="entry name" value="IF-2B"/>
    <property type="match status" value="1"/>
</dbReference>
<evidence type="ECO:0000313" key="6">
    <source>
        <dbReference type="Proteomes" id="UP000185490"/>
    </source>
</evidence>
<keyword evidence="3" id="KW-0648">Protein biosynthesis</keyword>
<dbReference type="RefSeq" id="WP_012057391.1">
    <property type="nucleotide sequence ID" value="NZ_CP007389.1"/>
</dbReference>
<dbReference type="Gene3D" id="3.40.50.10470">
    <property type="entry name" value="Translation initiation factor eif-2b, domain 2"/>
    <property type="match status" value="1"/>
</dbReference>
<evidence type="ECO:0000256" key="2">
    <source>
        <dbReference type="ARBA" id="ARBA00022540"/>
    </source>
</evidence>
<dbReference type="PANTHER" id="PTHR45860:SF1">
    <property type="entry name" value="TRANSLATION INITIATION FACTOR EIF-2B SUBUNIT ALPHA"/>
    <property type="match status" value="1"/>
</dbReference>
<dbReference type="Proteomes" id="UP000185490">
    <property type="component" value="Chromosome"/>
</dbReference>
<keyword evidence="2 5" id="KW-0396">Initiation factor</keyword>
<proteinExistence type="inferred from homology"/>
<organism evidence="5 6">
    <name type="scientific">Thermosipho melanesiensis</name>
    <dbReference type="NCBI Taxonomy" id="46541"/>
    <lineage>
        <taxon>Bacteria</taxon>
        <taxon>Thermotogati</taxon>
        <taxon>Thermotogota</taxon>
        <taxon>Thermotogae</taxon>
        <taxon>Thermotogales</taxon>
        <taxon>Fervidobacteriaceae</taxon>
        <taxon>Thermosipho</taxon>
    </lineage>
</organism>
<comment type="similarity">
    <text evidence="1 4">Belongs to the eIF-2B alpha/beta/delta subunits family.</text>
</comment>
<dbReference type="GO" id="GO:0003743">
    <property type="term" value="F:translation initiation factor activity"/>
    <property type="evidence" value="ECO:0007669"/>
    <property type="project" value="UniProtKB-KW"/>
</dbReference>
<sequence>MDDILKHSGSVEIGFWLLDEIEKSKNIKILEKLLQQKQEMSILKWIKHMIDEGYGAKNIRRILRTSFENTIKYARKFLNFDAKVVTISNSKTLEIFFKTHQKNLEIIIPISNPGGEGKLLYNNLKTSKHTVTLVDDFKIEKHIRECDYVITGADAVSEIGVINKVGTKTLAILAKYHKKPFFVIADKTKFIDSEIKSDIFELVPFELITAIISGEL</sequence>
<evidence type="ECO:0000256" key="3">
    <source>
        <dbReference type="ARBA" id="ARBA00022917"/>
    </source>
</evidence>
<protein>
    <submittedName>
        <fullName evidence="5">Initiation factor 2B</fullName>
    </submittedName>
</protein>
<evidence type="ECO:0000313" key="5">
    <source>
        <dbReference type="EMBL" id="APT74126.1"/>
    </source>
</evidence>
<dbReference type="InterPro" id="IPR037171">
    <property type="entry name" value="NagB/RpiA_transferase-like"/>
</dbReference>
<reference evidence="5 6" key="1">
    <citation type="submission" date="2014-02" db="EMBL/GenBank/DDBJ databases">
        <title>Diversity of Thermotogales isolates from hydrothermal vents.</title>
        <authorList>
            <person name="Haverkamp T.H.A."/>
            <person name="Lossouarn J."/>
            <person name="Geslin C."/>
            <person name="Nesbo C.L."/>
        </authorList>
    </citation>
    <scope>NUCLEOTIDE SEQUENCE [LARGE SCALE GENOMIC DNA]</scope>
    <source>
        <strain evidence="5 6">431</strain>
    </source>
</reference>
<dbReference type="InterPro" id="IPR000649">
    <property type="entry name" value="IF-2B-related"/>
</dbReference>
<evidence type="ECO:0000256" key="4">
    <source>
        <dbReference type="RuleBase" id="RU003814"/>
    </source>
</evidence>
<dbReference type="PANTHER" id="PTHR45860">
    <property type="entry name" value="TRANSLATION INITIATION FACTOR EIF-2B SUBUNIT ALPHA"/>
    <property type="match status" value="1"/>
</dbReference>
<keyword evidence="6" id="KW-1185">Reference proteome</keyword>
<gene>
    <name evidence="5" type="ORF">BW47_06285</name>
</gene>
<evidence type="ECO:0000256" key="1">
    <source>
        <dbReference type="ARBA" id="ARBA00007251"/>
    </source>
</evidence>